<dbReference type="Pfam" id="PF00171">
    <property type="entry name" value="Aldedh"/>
    <property type="match status" value="1"/>
</dbReference>
<dbReference type="AlphaFoldDB" id="A0A269PAF3"/>
<organism evidence="5 6">
    <name type="scientific">Corynebacterium hadale</name>
    <dbReference type="NCBI Taxonomy" id="2026255"/>
    <lineage>
        <taxon>Bacteria</taxon>
        <taxon>Bacillati</taxon>
        <taxon>Actinomycetota</taxon>
        <taxon>Actinomycetes</taxon>
        <taxon>Mycobacteriales</taxon>
        <taxon>Corynebacteriaceae</taxon>
        <taxon>Corynebacterium</taxon>
    </lineage>
</organism>
<comment type="similarity">
    <text evidence="1">Belongs to the aldehyde dehydrogenase family.</text>
</comment>
<comment type="caution">
    <text evidence="5">The sequence shown here is derived from an EMBL/GenBank/DDBJ whole genome shotgun (WGS) entry which is preliminary data.</text>
</comment>
<evidence type="ECO:0000256" key="3">
    <source>
        <dbReference type="ARBA" id="ARBA00023002"/>
    </source>
</evidence>
<keyword evidence="2" id="KW-0521">NADP</keyword>
<dbReference type="CDD" id="cd07100">
    <property type="entry name" value="ALDH_SSADH1_GabD1"/>
    <property type="match status" value="1"/>
</dbReference>
<evidence type="ECO:0000259" key="4">
    <source>
        <dbReference type="Pfam" id="PF00171"/>
    </source>
</evidence>
<name>A0A269PAF3_9CORY</name>
<proteinExistence type="inferred from homology"/>
<gene>
    <name evidence="5" type="ORF">CIG21_11375</name>
</gene>
<protein>
    <submittedName>
        <fullName evidence="5">Succinate-semialdehyde dehydrogenase</fullName>
    </submittedName>
</protein>
<dbReference type="SUPFAM" id="SSF53720">
    <property type="entry name" value="ALDH-like"/>
    <property type="match status" value="1"/>
</dbReference>
<dbReference type="InterPro" id="IPR016162">
    <property type="entry name" value="Ald_DH_N"/>
</dbReference>
<dbReference type="InterPro" id="IPR016161">
    <property type="entry name" value="Ald_DH/histidinol_DH"/>
</dbReference>
<dbReference type="PANTHER" id="PTHR43217">
    <property type="entry name" value="SUCCINATE SEMIALDEHYDE DEHYDROGENASE [NAD(P)+] SAD"/>
    <property type="match status" value="1"/>
</dbReference>
<dbReference type="Proteomes" id="UP000215771">
    <property type="component" value="Unassembled WGS sequence"/>
</dbReference>
<dbReference type="EMBL" id="NQMQ01000031">
    <property type="protein sequence ID" value="PAJ68247.1"/>
    <property type="molecule type" value="Genomic_DNA"/>
</dbReference>
<dbReference type="Gene3D" id="3.40.309.10">
    <property type="entry name" value="Aldehyde Dehydrogenase, Chain A, domain 2"/>
    <property type="match status" value="1"/>
</dbReference>
<dbReference type="GO" id="GO:0004777">
    <property type="term" value="F:succinate-semialdehyde dehydrogenase (NAD+) activity"/>
    <property type="evidence" value="ECO:0007669"/>
    <property type="project" value="TreeGrafter"/>
</dbReference>
<dbReference type="Gene3D" id="3.40.605.10">
    <property type="entry name" value="Aldehyde Dehydrogenase, Chain A, domain 1"/>
    <property type="match status" value="1"/>
</dbReference>
<accession>A0A269PAF3</accession>
<dbReference type="FunFam" id="3.40.605.10:FF:000012">
    <property type="entry name" value="NAD-dependent succinate-semialdehyde dehydrogenase"/>
    <property type="match status" value="1"/>
</dbReference>
<evidence type="ECO:0000256" key="1">
    <source>
        <dbReference type="ARBA" id="ARBA00009986"/>
    </source>
</evidence>
<evidence type="ECO:0000313" key="5">
    <source>
        <dbReference type="EMBL" id="PAJ68247.1"/>
    </source>
</evidence>
<reference evidence="5 6" key="1">
    <citation type="submission" date="2017-08" db="EMBL/GenBank/DDBJ databases">
        <authorList>
            <person name="de Groot N.N."/>
        </authorList>
    </citation>
    <scope>NUCLEOTIDE SEQUENCE [LARGE SCALE GENOMIC DNA]</scope>
    <source>
        <strain evidence="5 6">NBT06-6</strain>
    </source>
</reference>
<evidence type="ECO:0000256" key="2">
    <source>
        <dbReference type="ARBA" id="ARBA00022857"/>
    </source>
</evidence>
<evidence type="ECO:0000313" key="6">
    <source>
        <dbReference type="Proteomes" id="UP000215771"/>
    </source>
</evidence>
<keyword evidence="3" id="KW-0560">Oxidoreductase</keyword>
<dbReference type="PANTHER" id="PTHR43217:SF2">
    <property type="entry name" value="SUCCINATE-SEMIALDEHYDE DEHYDROGENASE [NADP(+)]"/>
    <property type="match status" value="1"/>
</dbReference>
<feature type="domain" description="Aldehyde dehydrogenase" evidence="4">
    <location>
        <begin position="5"/>
        <end position="450"/>
    </location>
</feature>
<dbReference type="RefSeq" id="WP_095278948.1">
    <property type="nucleotide sequence ID" value="NZ_CP047655.1"/>
</dbReference>
<dbReference type="InterPro" id="IPR044148">
    <property type="entry name" value="ALDH_GabD1-like"/>
</dbReference>
<dbReference type="InterPro" id="IPR015590">
    <property type="entry name" value="Aldehyde_DH_dom"/>
</dbReference>
<sequence length="457" mass="50114">MSNPYRVQNPMTNEVVETFDHPTEEQVQEILAKSDEAFQSWRHTSYEERAAIVGKAAQLLKERKNELAKIMAEEMGKSVPEGEWEADFSGDILQFYADHAAEYCADQKVDVPGGKAVVRRLPLGILLGIMPWNFPVYQVARFAGPNLMNGNCILLKHAEITPKSAAAFEAILKEAGLPDGVFTNVYASHDQIETIIADARVQGVSLTGSERAGAKVAETAGKNLKKVVLELGGTDPYVILDSADIKTAAQDAWAKRVQNAGQVCTSNKRIIVMEDIYDEFVDEMVKIAESYKKGDPSNPGENEYYPMSSRNAAELLDDQVKRAVKAGATLRTGGELDDTTAYYSPAVLTDLPVGSDEYYEEFFGPVAEIYKVSSEDEAVALANNSRQGLGGAVFSEDTDRAIKVADQIDTGMIHVNLGQYFSAVLPFGGVKRSGFGRELSVFALDEFVNKQYLYVND</sequence>
<dbReference type="InterPro" id="IPR016163">
    <property type="entry name" value="Ald_DH_C"/>
</dbReference>
<dbReference type="GO" id="GO:0004030">
    <property type="term" value="F:aldehyde dehydrogenase [NAD(P)+] activity"/>
    <property type="evidence" value="ECO:0007669"/>
    <property type="project" value="InterPro"/>
</dbReference>
<dbReference type="InterPro" id="IPR047110">
    <property type="entry name" value="GABD/Sad-like"/>
</dbReference>